<proteinExistence type="predicted"/>
<accession>A0A2Z7BC28</accession>
<dbReference type="Gene3D" id="1.10.340.70">
    <property type="match status" value="1"/>
</dbReference>
<name>A0A2Z7BC28_9LAMI</name>
<gene>
    <name evidence="1" type="ORF">F511_30850</name>
</gene>
<protein>
    <submittedName>
        <fullName evidence="1">Uncharacterized protein</fullName>
    </submittedName>
</protein>
<dbReference type="PANTHER" id="PTHR37984">
    <property type="entry name" value="PROTEIN CBG26694"/>
    <property type="match status" value="1"/>
</dbReference>
<sequence length="144" mass="16530">MDNVATSYFQTQKKLSPNQARWQDFLAEFDYELKYKPGRVNVIADALSRNSELAAISIAQGHMKDRIKEGLAHDPQAQTLLAYIKDGKTRRFWQSEGLLCTKGNRLYVPAHGGLRREVLKECHDSKWAENPGIHRTLALVEERY</sequence>
<dbReference type="PANTHER" id="PTHR37984:SF5">
    <property type="entry name" value="PROTEIN NYNRIN-LIKE"/>
    <property type="match status" value="1"/>
</dbReference>
<dbReference type="EMBL" id="KV009381">
    <property type="protein sequence ID" value="KZV29359.1"/>
    <property type="molecule type" value="Genomic_DNA"/>
</dbReference>
<evidence type="ECO:0000313" key="2">
    <source>
        <dbReference type="Proteomes" id="UP000250235"/>
    </source>
</evidence>
<dbReference type="Proteomes" id="UP000250235">
    <property type="component" value="Unassembled WGS sequence"/>
</dbReference>
<organism evidence="1 2">
    <name type="scientific">Dorcoceras hygrometricum</name>
    <dbReference type="NCBI Taxonomy" id="472368"/>
    <lineage>
        <taxon>Eukaryota</taxon>
        <taxon>Viridiplantae</taxon>
        <taxon>Streptophyta</taxon>
        <taxon>Embryophyta</taxon>
        <taxon>Tracheophyta</taxon>
        <taxon>Spermatophyta</taxon>
        <taxon>Magnoliopsida</taxon>
        <taxon>eudicotyledons</taxon>
        <taxon>Gunneridae</taxon>
        <taxon>Pentapetalae</taxon>
        <taxon>asterids</taxon>
        <taxon>lamiids</taxon>
        <taxon>Lamiales</taxon>
        <taxon>Gesneriaceae</taxon>
        <taxon>Didymocarpoideae</taxon>
        <taxon>Trichosporeae</taxon>
        <taxon>Loxocarpinae</taxon>
        <taxon>Dorcoceras</taxon>
    </lineage>
</organism>
<keyword evidence="2" id="KW-1185">Reference proteome</keyword>
<dbReference type="AlphaFoldDB" id="A0A2Z7BC28"/>
<reference evidence="1 2" key="1">
    <citation type="journal article" date="2015" name="Proc. Natl. Acad. Sci. U.S.A.">
        <title>The resurrection genome of Boea hygrometrica: A blueprint for survival of dehydration.</title>
        <authorList>
            <person name="Xiao L."/>
            <person name="Yang G."/>
            <person name="Zhang L."/>
            <person name="Yang X."/>
            <person name="Zhao S."/>
            <person name="Ji Z."/>
            <person name="Zhou Q."/>
            <person name="Hu M."/>
            <person name="Wang Y."/>
            <person name="Chen M."/>
            <person name="Xu Y."/>
            <person name="Jin H."/>
            <person name="Xiao X."/>
            <person name="Hu G."/>
            <person name="Bao F."/>
            <person name="Hu Y."/>
            <person name="Wan P."/>
            <person name="Li L."/>
            <person name="Deng X."/>
            <person name="Kuang T."/>
            <person name="Xiang C."/>
            <person name="Zhu J.K."/>
            <person name="Oliver M.J."/>
            <person name="He Y."/>
        </authorList>
    </citation>
    <scope>NUCLEOTIDE SEQUENCE [LARGE SCALE GENOMIC DNA]</scope>
    <source>
        <strain evidence="2">cv. XS01</strain>
    </source>
</reference>
<evidence type="ECO:0000313" key="1">
    <source>
        <dbReference type="EMBL" id="KZV29359.1"/>
    </source>
</evidence>
<dbReference type="OrthoDB" id="1938712at2759"/>
<dbReference type="InterPro" id="IPR050951">
    <property type="entry name" value="Retrovirus_Pol_polyprotein"/>
</dbReference>